<evidence type="ECO:0000313" key="2">
    <source>
        <dbReference type="EMBL" id="MBP0443927.1"/>
    </source>
</evidence>
<accession>A0ABS4AA96</accession>
<dbReference type="PIRSF" id="PIRSF017082">
    <property type="entry name" value="YflP"/>
    <property type="match status" value="1"/>
</dbReference>
<evidence type="ECO:0000313" key="3">
    <source>
        <dbReference type="Proteomes" id="UP000681594"/>
    </source>
</evidence>
<dbReference type="InterPro" id="IPR042100">
    <property type="entry name" value="Bug_dom1"/>
</dbReference>
<dbReference type="Gene3D" id="3.40.190.10">
    <property type="entry name" value="Periplasmic binding protein-like II"/>
    <property type="match status" value="1"/>
</dbReference>
<dbReference type="EMBL" id="JAGIZB010000003">
    <property type="protein sequence ID" value="MBP0443927.1"/>
    <property type="molecule type" value="Genomic_DNA"/>
</dbReference>
<dbReference type="Pfam" id="PF03401">
    <property type="entry name" value="TctC"/>
    <property type="match status" value="1"/>
</dbReference>
<comment type="similarity">
    <text evidence="1">Belongs to the UPF0065 (bug) family.</text>
</comment>
<comment type="caution">
    <text evidence="2">The sequence shown here is derived from an EMBL/GenBank/DDBJ whole genome shotgun (WGS) entry which is preliminary data.</text>
</comment>
<evidence type="ECO:0000256" key="1">
    <source>
        <dbReference type="ARBA" id="ARBA00006987"/>
    </source>
</evidence>
<dbReference type="PANTHER" id="PTHR42928:SF5">
    <property type="entry name" value="BLR1237 PROTEIN"/>
    <property type="match status" value="1"/>
</dbReference>
<dbReference type="Gene3D" id="3.40.190.150">
    <property type="entry name" value="Bordetella uptake gene, domain 1"/>
    <property type="match status" value="1"/>
</dbReference>
<keyword evidence="3" id="KW-1185">Reference proteome</keyword>
<reference evidence="2 3" key="1">
    <citation type="submission" date="2021-03" db="EMBL/GenBank/DDBJ databases">
        <authorList>
            <person name="So Y."/>
        </authorList>
    </citation>
    <scope>NUCLEOTIDE SEQUENCE [LARGE SCALE GENOMIC DNA]</scope>
    <source>
        <strain evidence="2 3">SSH11</strain>
    </source>
</reference>
<name>A0ABS4AA96_9PROT</name>
<dbReference type="PANTHER" id="PTHR42928">
    <property type="entry name" value="TRICARBOXYLATE-BINDING PROTEIN"/>
    <property type="match status" value="1"/>
</dbReference>
<gene>
    <name evidence="2" type="ORF">J8J14_03965</name>
</gene>
<proteinExistence type="inferred from homology"/>
<dbReference type="InterPro" id="IPR005064">
    <property type="entry name" value="BUG"/>
</dbReference>
<dbReference type="SUPFAM" id="SSF53850">
    <property type="entry name" value="Periplasmic binding protein-like II"/>
    <property type="match status" value="1"/>
</dbReference>
<evidence type="ECO:0008006" key="4">
    <source>
        <dbReference type="Google" id="ProtNLM"/>
    </source>
</evidence>
<sequence length="289" mass="29379">MVGFSAGGGVDIAARLVARRLTEVLRLPVLVENRPGAGSTLAAAQVLQAARDGSTVMVAETALLIGPVLYPAARYDPVADFIPVMRIATAPLGIAATASLGLADLRQALERARAAPAPWRFGTPGVGTAHHLVGEMLRQASGVELEHVPYRGGAPAVTALRSGETELSVASLPSIVPALGAGGVDLLAVTSANRLPGLPHVPAAGETLPGFEAAPGIYMLLPAGTGRHAVERLSAACAEAAADAELRHALSTAGLQPAAPVSPEELASIMAQEARHWSALARATGARLE</sequence>
<dbReference type="Proteomes" id="UP000681594">
    <property type="component" value="Unassembled WGS sequence"/>
</dbReference>
<dbReference type="RefSeq" id="WP_209378160.1">
    <property type="nucleotide sequence ID" value="NZ_JAGIZB010000003.1"/>
</dbReference>
<organism evidence="2 3">
    <name type="scientific">Pararoseomonas baculiformis</name>
    <dbReference type="NCBI Taxonomy" id="2820812"/>
    <lineage>
        <taxon>Bacteria</taxon>
        <taxon>Pseudomonadati</taxon>
        <taxon>Pseudomonadota</taxon>
        <taxon>Alphaproteobacteria</taxon>
        <taxon>Acetobacterales</taxon>
        <taxon>Acetobacteraceae</taxon>
        <taxon>Pararoseomonas</taxon>
    </lineage>
</organism>
<protein>
    <recommendedName>
        <fullName evidence="4">Tripartite tricarboxylate transporter substrate binding protein</fullName>
    </recommendedName>
</protein>